<protein>
    <submittedName>
        <fullName evidence="1">Sulfur carrier protein ThiS</fullName>
    </submittedName>
</protein>
<accession>A0ABX1RS55</accession>
<dbReference type="CDD" id="cd00565">
    <property type="entry name" value="Ubl_ThiS"/>
    <property type="match status" value="1"/>
</dbReference>
<dbReference type="SUPFAM" id="SSF54285">
    <property type="entry name" value="MoaD/ThiS"/>
    <property type="match status" value="1"/>
</dbReference>
<comment type="caution">
    <text evidence="1">The sequence shown here is derived from an EMBL/GenBank/DDBJ whole genome shotgun (WGS) entry which is preliminary data.</text>
</comment>
<dbReference type="InterPro" id="IPR003749">
    <property type="entry name" value="ThiS/MoaD-like"/>
</dbReference>
<dbReference type="NCBIfam" id="TIGR01683">
    <property type="entry name" value="thiS"/>
    <property type="match status" value="1"/>
</dbReference>
<dbReference type="Proteomes" id="UP000746690">
    <property type="component" value="Unassembled WGS sequence"/>
</dbReference>
<dbReference type="InterPro" id="IPR012675">
    <property type="entry name" value="Beta-grasp_dom_sf"/>
</dbReference>
<dbReference type="EMBL" id="JABBHF010000001">
    <property type="protein sequence ID" value="NMH86001.1"/>
    <property type="molecule type" value="Genomic_DNA"/>
</dbReference>
<reference evidence="1 2" key="1">
    <citation type="submission" date="2020-04" db="EMBL/GenBank/DDBJ databases">
        <title>A Flavivirga sp. nov.</title>
        <authorList>
            <person name="Sun X."/>
        </authorList>
    </citation>
    <scope>NUCLEOTIDE SEQUENCE [LARGE SCALE GENOMIC DNA]</scope>
    <source>
        <strain evidence="1 2">Y03</strain>
    </source>
</reference>
<dbReference type="InterPro" id="IPR010035">
    <property type="entry name" value="Thi_S"/>
</dbReference>
<dbReference type="PANTHER" id="PTHR34472">
    <property type="entry name" value="SULFUR CARRIER PROTEIN THIS"/>
    <property type="match status" value="1"/>
</dbReference>
<sequence length="67" mass="7399">MIKISVNETVLEVEETITIPKLLVKIKSPTKGIAFAINNQIIAKELWDSHNINSNDQILIIQATQGG</sequence>
<gene>
    <name evidence="1" type="primary">thiS</name>
    <name evidence="1" type="ORF">HHX25_00650</name>
</gene>
<dbReference type="Gene3D" id="3.10.20.30">
    <property type="match status" value="1"/>
</dbReference>
<proteinExistence type="predicted"/>
<dbReference type="PANTHER" id="PTHR34472:SF1">
    <property type="entry name" value="SULFUR CARRIER PROTEIN THIS"/>
    <property type="match status" value="1"/>
</dbReference>
<dbReference type="RefSeq" id="WP_169669040.1">
    <property type="nucleotide sequence ID" value="NZ_JABBHF010000001.1"/>
</dbReference>
<keyword evidence="2" id="KW-1185">Reference proteome</keyword>
<name>A0ABX1RS55_9FLAO</name>
<dbReference type="InterPro" id="IPR016155">
    <property type="entry name" value="Mopterin_synth/thiamin_S_b"/>
</dbReference>
<evidence type="ECO:0000313" key="2">
    <source>
        <dbReference type="Proteomes" id="UP000746690"/>
    </source>
</evidence>
<evidence type="ECO:0000313" key="1">
    <source>
        <dbReference type="EMBL" id="NMH86001.1"/>
    </source>
</evidence>
<organism evidence="1 2">
    <name type="scientific">Flavivirga algicola</name>
    <dbReference type="NCBI Taxonomy" id="2729136"/>
    <lineage>
        <taxon>Bacteria</taxon>
        <taxon>Pseudomonadati</taxon>
        <taxon>Bacteroidota</taxon>
        <taxon>Flavobacteriia</taxon>
        <taxon>Flavobacteriales</taxon>
        <taxon>Flavobacteriaceae</taxon>
        <taxon>Flavivirga</taxon>
    </lineage>
</organism>
<dbReference type="Pfam" id="PF02597">
    <property type="entry name" value="ThiS"/>
    <property type="match status" value="1"/>
</dbReference>